<name>A0A6M2BN14_9GAMM</name>
<dbReference type="EMBL" id="JAAMOW010000001">
    <property type="protein sequence ID" value="NGY03828.1"/>
    <property type="molecule type" value="Genomic_DNA"/>
</dbReference>
<reference evidence="1 2" key="1">
    <citation type="journal article" date="2014" name="Int. J. Syst. Evol. Microbiol.">
        <title>Solimonas terrae sp. nov., isolated from soil.</title>
        <authorList>
            <person name="Kim S.J."/>
            <person name="Moon J.Y."/>
            <person name="Weon H.Y."/>
            <person name="Ahn J.H."/>
            <person name="Chen W.M."/>
            <person name="Kwon S.W."/>
        </authorList>
    </citation>
    <scope>NUCLEOTIDE SEQUENCE [LARGE SCALE GENOMIC DNA]</scope>
    <source>
        <strain evidence="1 2">KIS83-12</strain>
    </source>
</reference>
<evidence type="ECO:0000313" key="2">
    <source>
        <dbReference type="Proteomes" id="UP000472676"/>
    </source>
</evidence>
<dbReference type="PANTHER" id="PTHR38602">
    <property type="entry name" value="INNER MEMBRANE PROTEIN-RELATED"/>
    <property type="match status" value="1"/>
</dbReference>
<dbReference type="InterPro" id="IPR019201">
    <property type="entry name" value="DUF2065"/>
</dbReference>
<evidence type="ECO:0000313" key="1">
    <source>
        <dbReference type="EMBL" id="NGY03828.1"/>
    </source>
</evidence>
<comment type="caution">
    <text evidence="1">The sequence shown here is derived from an EMBL/GenBank/DDBJ whole genome shotgun (WGS) entry which is preliminary data.</text>
</comment>
<keyword evidence="2" id="KW-1185">Reference proteome</keyword>
<dbReference type="Pfam" id="PF09838">
    <property type="entry name" value="DUF2065"/>
    <property type="match status" value="1"/>
</dbReference>
<dbReference type="Proteomes" id="UP000472676">
    <property type="component" value="Unassembled WGS sequence"/>
</dbReference>
<dbReference type="AlphaFoldDB" id="A0A6M2BN14"/>
<proteinExistence type="predicted"/>
<gene>
    <name evidence="1" type="ORF">G7Y85_03555</name>
</gene>
<accession>A0A6M2BN14</accession>
<organism evidence="1 2">
    <name type="scientific">Solimonas terrae</name>
    <dbReference type="NCBI Taxonomy" id="1396819"/>
    <lineage>
        <taxon>Bacteria</taxon>
        <taxon>Pseudomonadati</taxon>
        <taxon>Pseudomonadota</taxon>
        <taxon>Gammaproteobacteria</taxon>
        <taxon>Nevskiales</taxon>
        <taxon>Nevskiaceae</taxon>
        <taxon>Solimonas</taxon>
    </lineage>
</organism>
<dbReference type="RefSeq" id="WP_166251712.1">
    <property type="nucleotide sequence ID" value="NZ_JAAMOW010000001.1"/>
</dbReference>
<protein>
    <submittedName>
        <fullName evidence="1">DUF2065 domain-containing protein</fullName>
    </submittedName>
</protein>
<sequence>MNPDWHELLRALALVMVIEGLLPFAVPSQWRRTLFTIAQFDNRTMRLIGLASMVTGLVVLQFV</sequence>
<dbReference type="PANTHER" id="PTHR38602:SF1">
    <property type="entry name" value="INNER MEMBRANE PROTEIN"/>
    <property type="match status" value="1"/>
</dbReference>